<dbReference type="InterPro" id="IPR000254">
    <property type="entry name" value="CBD"/>
</dbReference>
<feature type="signal peptide" evidence="3">
    <location>
        <begin position="1"/>
        <end position="20"/>
    </location>
</feature>
<dbReference type="InterPro" id="IPR035971">
    <property type="entry name" value="CBD_sf"/>
</dbReference>
<dbReference type="Pfam" id="PF00734">
    <property type="entry name" value="CBM_1"/>
    <property type="match status" value="2"/>
</dbReference>
<dbReference type="EMBL" id="BQKY01000008">
    <property type="protein sequence ID" value="GJN91289.1"/>
    <property type="molecule type" value="Genomic_DNA"/>
</dbReference>
<feature type="domain" description="CBM1" evidence="4">
    <location>
        <begin position="127"/>
        <end position="163"/>
    </location>
</feature>
<evidence type="ECO:0000313" key="5">
    <source>
        <dbReference type="EMBL" id="GJN91289.1"/>
    </source>
</evidence>
<dbReference type="GO" id="GO:0005576">
    <property type="term" value="C:extracellular region"/>
    <property type="evidence" value="ECO:0007669"/>
    <property type="project" value="InterPro"/>
</dbReference>
<feature type="chain" id="PRO_5043786498" description="CBM1 domain-containing protein" evidence="3">
    <location>
        <begin position="21"/>
        <end position="186"/>
    </location>
</feature>
<evidence type="ECO:0000259" key="4">
    <source>
        <dbReference type="PROSITE" id="PS51164"/>
    </source>
</evidence>
<evidence type="ECO:0000313" key="6">
    <source>
        <dbReference type="Proteomes" id="UP001342314"/>
    </source>
</evidence>
<dbReference type="AlphaFoldDB" id="A0AAV5GMY5"/>
<proteinExistence type="predicted"/>
<keyword evidence="1 3" id="KW-0732">Signal</keyword>
<evidence type="ECO:0000256" key="1">
    <source>
        <dbReference type="ARBA" id="ARBA00022729"/>
    </source>
</evidence>
<comment type="caution">
    <text evidence="5">The sequence shown here is derived from an EMBL/GenBank/DDBJ whole genome shotgun (WGS) entry which is preliminary data.</text>
</comment>
<keyword evidence="6" id="KW-1185">Reference proteome</keyword>
<dbReference type="PROSITE" id="PS51164">
    <property type="entry name" value="CBM1_2"/>
    <property type="match status" value="1"/>
</dbReference>
<evidence type="ECO:0000256" key="2">
    <source>
        <dbReference type="SAM" id="MobiDB-lite"/>
    </source>
</evidence>
<evidence type="ECO:0000256" key="3">
    <source>
        <dbReference type="SAM" id="SignalP"/>
    </source>
</evidence>
<protein>
    <recommendedName>
        <fullName evidence="4">CBM1 domain-containing protein</fullName>
    </recommendedName>
</protein>
<name>A0AAV5GMY5_9BASI</name>
<sequence>MVHFSLPLVTLALGALVARAAPLDTADFVLDARSLLDAGDLALLAKRTEEGEHTVGTEHNTCKYIKRELSLCVPITAEPDHQCDGDGWFGPTMCPGGYECKKTTHRTSMCTKIPEHDDGHGEDEHGGVAEPWGQCGGKDWHGPMHCPKHYECTKTPWGISKCLKKGGGGHPPPPVHSPAPHPPEHH</sequence>
<dbReference type="GO" id="GO:0030248">
    <property type="term" value="F:cellulose binding"/>
    <property type="evidence" value="ECO:0007669"/>
    <property type="project" value="InterPro"/>
</dbReference>
<organism evidence="5 6">
    <name type="scientific">Rhodotorula paludigena</name>
    <dbReference type="NCBI Taxonomy" id="86838"/>
    <lineage>
        <taxon>Eukaryota</taxon>
        <taxon>Fungi</taxon>
        <taxon>Dikarya</taxon>
        <taxon>Basidiomycota</taxon>
        <taxon>Pucciniomycotina</taxon>
        <taxon>Microbotryomycetes</taxon>
        <taxon>Sporidiobolales</taxon>
        <taxon>Sporidiobolaceae</taxon>
        <taxon>Rhodotorula</taxon>
    </lineage>
</organism>
<dbReference type="SUPFAM" id="SSF57180">
    <property type="entry name" value="Cellulose-binding domain"/>
    <property type="match status" value="2"/>
</dbReference>
<dbReference type="GO" id="GO:0005975">
    <property type="term" value="P:carbohydrate metabolic process"/>
    <property type="evidence" value="ECO:0007669"/>
    <property type="project" value="InterPro"/>
</dbReference>
<reference evidence="5 6" key="1">
    <citation type="submission" date="2021-12" db="EMBL/GenBank/DDBJ databases">
        <title>High titer production of polyol ester of fatty acids by Rhodotorula paludigena BS15 towards product separation-free biomass refinery.</title>
        <authorList>
            <person name="Mano J."/>
            <person name="Ono H."/>
            <person name="Tanaka T."/>
            <person name="Naito K."/>
            <person name="Sushida H."/>
            <person name="Ike M."/>
            <person name="Tokuyasu K."/>
            <person name="Kitaoka M."/>
        </authorList>
    </citation>
    <scope>NUCLEOTIDE SEQUENCE [LARGE SCALE GENOMIC DNA]</scope>
    <source>
        <strain evidence="5 6">BS15</strain>
    </source>
</reference>
<gene>
    <name evidence="5" type="ORF">Rhopal_004308-T1</name>
</gene>
<dbReference type="SMART" id="SM00236">
    <property type="entry name" value="fCBD"/>
    <property type="match status" value="2"/>
</dbReference>
<dbReference type="Proteomes" id="UP001342314">
    <property type="component" value="Unassembled WGS sequence"/>
</dbReference>
<accession>A0AAV5GMY5</accession>
<feature type="compositionally biased region" description="Pro residues" evidence="2">
    <location>
        <begin position="170"/>
        <end position="186"/>
    </location>
</feature>
<feature type="region of interest" description="Disordered" evidence="2">
    <location>
        <begin position="163"/>
        <end position="186"/>
    </location>
</feature>